<evidence type="ECO:0000313" key="3">
    <source>
        <dbReference type="EMBL" id="SNV31172.1"/>
    </source>
</evidence>
<dbReference type="Pfam" id="PF13565">
    <property type="entry name" value="HTH_32"/>
    <property type="match status" value="1"/>
</dbReference>
<organism evidence="3 4">
    <name type="scientific">Cutibacterium granulosum</name>
    <dbReference type="NCBI Taxonomy" id="33011"/>
    <lineage>
        <taxon>Bacteria</taxon>
        <taxon>Bacillati</taxon>
        <taxon>Actinomycetota</taxon>
        <taxon>Actinomycetes</taxon>
        <taxon>Propionibacteriales</taxon>
        <taxon>Propionibacteriaceae</taxon>
        <taxon>Cutibacterium</taxon>
    </lineage>
</organism>
<dbReference type="PANTHER" id="PTHR42648:SF15">
    <property type="entry name" value="BLL8290 PROTEIN"/>
    <property type="match status" value="1"/>
</dbReference>
<accession>A0A239W9V3</accession>
<dbReference type="GO" id="GO:0015074">
    <property type="term" value="P:DNA integration"/>
    <property type="evidence" value="ECO:0007669"/>
    <property type="project" value="InterPro"/>
</dbReference>
<protein>
    <submittedName>
        <fullName evidence="3">Insertion element IS2 transposase InsD</fullName>
    </submittedName>
</protein>
<reference evidence="3 4" key="1">
    <citation type="submission" date="2017-06" db="EMBL/GenBank/DDBJ databases">
        <authorList>
            <consortium name="Pathogen Informatics"/>
        </authorList>
    </citation>
    <scope>NUCLEOTIDE SEQUENCE [LARGE SCALE GENOMIC DNA]</scope>
    <source>
        <strain evidence="3 4">NCTC11865</strain>
    </source>
</reference>
<dbReference type="Pfam" id="PF13683">
    <property type="entry name" value="rve_3"/>
    <property type="match status" value="1"/>
</dbReference>
<dbReference type="InterPro" id="IPR012337">
    <property type="entry name" value="RNaseH-like_sf"/>
</dbReference>
<dbReference type="InterPro" id="IPR036397">
    <property type="entry name" value="RNaseH_sf"/>
</dbReference>
<dbReference type="SUPFAM" id="SSF53098">
    <property type="entry name" value="Ribonuclease H-like"/>
    <property type="match status" value="1"/>
</dbReference>
<dbReference type="InterPro" id="IPR047656">
    <property type="entry name" value="IS481-like_transpos"/>
</dbReference>
<feature type="domain" description="Integrase catalytic" evidence="2">
    <location>
        <begin position="139"/>
        <end position="326"/>
    </location>
</feature>
<dbReference type="AlphaFoldDB" id="A0A239W9V3"/>
<name>A0A239W9V3_9ACTN</name>
<evidence type="ECO:0000256" key="1">
    <source>
        <dbReference type="SAM" id="MobiDB-lite"/>
    </source>
</evidence>
<evidence type="ECO:0000259" key="2">
    <source>
        <dbReference type="PROSITE" id="PS50994"/>
    </source>
</evidence>
<dbReference type="GO" id="GO:0003676">
    <property type="term" value="F:nucleic acid binding"/>
    <property type="evidence" value="ECO:0007669"/>
    <property type="project" value="InterPro"/>
</dbReference>
<sequence>MTHRNAPLSETGRLRLACCIVEDGWPLRRAAERFNVSVTTAQRWAQRYRAHGPAGMRDHSSRSHHQPRRVCRRTQRRVVGLRITHQWGPARIAYHLRHQHLSVSTVGKILQRYGCPPLTWIDKATGARLRAQPTPVRYEHDTPGSLVHVDIKKLGRIPDGGGHRMVGRAQGVRNRGRSGSGGGYHYIHNAVDDHSRLVYVEVLSDERKDTAAGFWTRAQAWFASQGITVKRVLTDNGSCYRSKAFNKALKDTHITHKYTRPYTPKTNGKVERFNRTLVAEWAYARPYASETDRLAELPGWLHHYNHHRGHTALKGKSPADRVPNLSGDYN</sequence>
<dbReference type="KEGG" id="cgrn:4412665_00560"/>
<feature type="region of interest" description="Disordered" evidence="1">
    <location>
        <begin position="310"/>
        <end position="330"/>
    </location>
</feature>
<dbReference type="PANTHER" id="PTHR42648">
    <property type="entry name" value="TRANSPOSASE, PUTATIVE-RELATED"/>
    <property type="match status" value="1"/>
</dbReference>
<dbReference type="Proteomes" id="UP000215332">
    <property type="component" value="Chromosome 1"/>
</dbReference>
<dbReference type="InterPro" id="IPR001584">
    <property type="entry name" value="Integrase_cat-core"/>
</dbReference>
<dbReference type="NCBIfam" id="NF033577">
    <property type="entry name" value="transpos_IS481"/>
    <property type="match status" value="1"/>
</dbReference>
<evidence type="ECO:0000313" key="4">
    <source>
        <dbReference type="Proteomes" id="UP000215332"/>
    </source>
</evidence>
<dbReference type="Gene3D" id="3.30.420.10">
    <property type="entry name" value="Ribonuclease H-like superfamily/Ribonuclease H"/>
    <property type="match status" value="1"/>
</dbReference>
<gene>
    <name evidence="3" type="ORF">SAMEA4412665_00560</name>
</gene>
<dbReference type="InterPro" id="IPR009057">
    <property type="entry name" value="Homeodomain-like_sf"/>
</dbReference>
<dbReference type="EMBL" id="LT906441">
    <property type="protein sequence ID" value="SNV31172.1"/>
    <property type="molecule type" value="Genomic_DNA"/>
</dbReference>
<dbReference type="PROSITE" id="PS50994">
    <property type="entry name" value="INTEGRASE"/>
    <property type="match status" value="1"/>
</dbReference>
<dbReference type="SUPFAM" id="SSF46689">
    <property type="entry name" value="Homeodomain-like"/>
    <property type="match status" value="1"/>
</dbReference>
<dbReference type="InterPro" id="IPR039537">
    <property type="entry name" value="Retrotran_Ty1/copia-like"/>
</dbReference>
<dbReference type="RefSeq" id="WP_065861036.1">
    <property type="nucleotide sequence ID" value="NZ_LT906441.1"/>
</dbReference>
<proteinExistence type="predicted"/>